<evidence type="ECO:0000259" key="3">
    <source>
        <dbReference type="PROSITE" id="PS50003"/>
    </source>
</evidence>
<protein>
    <recommendedName>
        <fullName evidence="3">PH domain-containing protein</fullName>
    </recommendedName>
</protein>
<dbReference type="EMBL" id="KV453843">
    <property type="protein sequence ID" value="ODV89431.1"/>
    <property type="molecule type" value="Genomic_DNA"/>
</dbReference>
<dbReference type="CDD" id="cd13311">
    <property type="entry name" value="PH_Slm1"/>
    <property type="match status" value="1"/>
</dbReference>
<evidence type="ECO:0000313" key="4">
    <source>
        <dbReference type="EMBL" id="ODV89431.1"/>
    </source>
</evidence>
<accession>A0A1E4TCE8</accession>
<evidence type="ECO:0000313" key="5">
    <source>
        <dbReference type="Proteomes" id="UP000095023"/>
    </source>
</evidence>
<evidence type="ECO:0000256" key="2">
    <source>
        <dbReference type="SAM" id="MobiDB-lite"/>
    </source>
</evidence>
<gene>
    <name evidence="4" type="ORF">CANCADRAFT_32691</name>
</gene>
<dbReference type="PANTHER" id="PTHR31941:SF16">
    <property type="entry name" value="PHOSPHATIDYLINOSITOL 4,5-BISPHOSPHATE-BINDING PROTEIN SLM1-RELATED"/>
    <property type="match status" value="1"/>
</dbReference>
<proteinExistence type="predicted"/>
<dbReference type="AlphaFoldDB" id="A0A1E4TCE8"/>
<dbReference type="PANTHER" id="PTHR31941">
    <property type="entry name" value="CYTOSKELETAL SIGNALING PROTEIN SLM1"/>
    <property type="match status" value="1"/>
</dbReference>
<dbReference type="OrthoDB" id="5598057at2759"/>
<dbReference type="SMART" id="SM00233">
    <property type="entry name" value="PH"/>
    <property type="match status" value="1"/>
</dbReference>
<keyword evidence="1" id="KW-0597">Phosphoprotein</keyword>
<dbReference type="SUPFAM" id="SSF50729">
    <property type="entry name" value="PH domain-like"/>
    <property type="match status" value="1"/>
</dbReference>
<feature type="compositionally biased region" description="Polar residues" evidence="2">
    <location>
        <begin position="613"/>
        <end position="623"/>
    </location>
</feature>
<dbReference type="PROSITE" id="PS50003">
    <property type="entry name" value="PH_DOMAIN"/>
    <property type="match status" value="1"/>
</dbReference>
<dbReference type="InterPro" id="IPR043453">
    <property type="entry name" value="Slm1_PH"/>
</dbReference>
<dbReference type="InterPro" id="IPR001849">
    <property type="entry name" value="PH_domain"/>
</dbReference>
<dbReference type="Proteomes" id="UP000095023">
    <property type="component" value="Unassembled WGS sequence"/>
</dbReference>
<evidence type="ECO:0000256" key="1">
    <source>
        <dbReference type="ARBA" id="ARBA00022553"/>
    </source>
</evidence>
<sequence>MPPSQADRSSVLTDTNRPLVTPQDGKFPELTDALFSPVPLHGNPTEILASRFSTWRKIIKAVSSYLSHFAASQEDISRSHLRLENALVFTGLDEAGFMAADKGGLRDVQTATAQYHRSCAASAGRVAHEINEVILPRLDDLRHDLHGKIKEIKSVSGDFKTSIAKEQAGTARELSALQSAIKSLKSSNTVARVDPFVCRLAVDRQLARHIHEETYLREAYLNVEESGRELEKIVVLELQAAFDAVVKSGDEIAAAMLAQIKSYQEGFVGSDACTEWDHLVRSDPNFMNPDLPPRKLSDLVYFGKDHPATLEVRSGYLERRSKYLKSYTRGWYVLTRTHLHEFKTNDRVKDLVPVMSLNLDECSVQDYADASASSQRFTVYAKNDGVVHKGHNWVFRADNRAEMLAWFNDIAALTSMSINDRLALNIVKNKGVPANVGTVKESLNIRNDADNATIPTVTTEAPANVDAEQSSVANGVANSGGLATGAAAGALGTTNAVLPLLEKVDSNTSTERRSLLVQEGTANLGDQLNIPASKDMDQSSVFSYDLKKPTNSTLPYDQDFEPVASHVAPEVERRLTQTYHATEEPDYGIGAARGPEDADIPADVLKMKRAGSVSKSRGSSQYRRPTGSFGAGSDIQPLTKTEGEMPLFFADGIPSVTSSGPKGEEKSRIAAESAIVD</sequence>
<dbReference type="InterPro" id="IPR046869">
    <property type="entry name" value="SLM1/RGC1-like_PH"/>
</dbReference>
<dbReference type="Pfam" id="PF20400">
    <property type="entry name" value="BAR_4"/>
    <property type="match status" value="1"/>
</dbReference>
<dbReference type="FunFam" id="2.30.29.30:FF:000328">
    <property type="entry name" value="Phosphatidylinositol 4,5-bisphosphate-binding protein SLM1"/>
    <property type="match status" value="1"/>
</dbReference>
<reference evidence="5" key="1">
    <citation type="submission" date="2016-02" db="EMBL/GenBank/DDBJ databases">
        <title>Comparative genomics of biotechnologically important yeasts.</title>
        <authorList>
            <consortium name="DOE Joint Genome Institute"/>
            <person name="Riley R."/>
            <person name="Haridas S."/>
            <person name="Wolfe K.H."/>
            <person name="Lopes M.R."/>
            <person name="Hittinger C.T."/>
            <person name="Goker M."/>
            <person name="Salamov A."/>
            <person name="Wisecaver J."/>
            <person name="Long T.M."/>
            <person name="Aerts A.L."/>
            <person name="Barry K."/>
            <person name="Choi C."/>
            <person name="Clum A."/>
            <person name="Coughlan A.Y."/>
            <person name="Deshpande S."/>
            <person name="Douglass A.P."/>
            <person name="Hanson S.J."/>
            <person name="Klenk H.-P."/>
            <person name="Labutti K."/>
            <person name="Lapidus A."/>
            <person name="Lindquist E."/>
            <person name="Lipzen A."/>
            <person name="Meier-Kolthoff J.P."/>
            <person name="Ohm R.A."/>
            <person name="Otillar R.P."/>
            <person name="Pangilinan J."/>
            <person name="Peng Y."/>
            <person name="Rokas A."/>
            <person name="Rosa C.A."/>
            <person name="Scheuner C."/>
            <person name="Sibirny A.A."/>
            <person name="Slot J.C."/>
            <person name="Stielow J.B."/>
            <person name="Sun H."/>
            <person name="Kurtzman C.P."/>
            <person name="Blackwell M."/>
            <person name="Jeffries T.W."/>
            <person name="Grigoriev I.V."/>
        </authorList>
    </citation>
    <scope>NUCLEOTIDE SEQUENCE [LARGE SCALE GENOMIC DNA]</scope>
    <source>
        <strain evidence="5">NRRL Y-17796</strain>
    </source>
</reference>
<feature type="compositionally biased region" description="Polar residues" evidence="2">
    <location>
        <begin position="1"/>
        <end position="18"/>
    </location>
</feature>
<dbReference type="Gene3D" id="2.30.29.30">
    <property type="entry name" value="Pleckstrin-homology domain (PH domain)/Phosphotyrosine-binding domain (PTB)"/>
    <property type="match status" value="1"/>
</dbReference>
<feature type="region of interest" description="Disordered" evidence="2">
    <location>
        <begin position="1"/>
        <end position="23"/>
    </location>
</feature>
<organism evidence="4 5">
    <name type="scientific">Tortispora caseinolytica NRRL Y-17796</name>
    <dbReference type="NCBI Taxonomy" id="767744"/>
    <lineage>
        <taxon>Eukaryota</taxon>
        <taxon>Fungi</taxon>
        <taxon>Dikarya</taxon>
        <taxon>Ascomycota</taxon>
        <taxon>Saccharomycotina</taxon>
        <taxon>Trigonopsidomycetes</taxon>
        <taxon>Trigonopsidales</taxon>
        <taxon>Trigonopsidaceae</taxon>
        <taxon>Tortispora</taxon>
    </lineage>
</organism>
<dbReference type="InterPro" id="IPR011993">
    <property type="entry name" value="PH-like_dom_sf"/>
</dbReference>
<feature type="domain" description="PH" evidence="3">
    <location>
        <begin position="310"/>
        <end position="415"/>
    </location>
</feature>
<dbReference type="InterPro" id="IPR046868">
    <property type="entry name" value="BAR_4"/>
</dbReference>
<keyword evidence="5" id="KW-1185">Reference proteome</keyword>
<name>A0A1E4TCE8_9ASCO</name>
<dbReference type="Pfam" id="PF20399">
    <property type="entry name" value="PH_20"/>
    <property type="match status" value="1"/>
</dbReference>
<feature type="region of interest" description="Disordered" evidence="2">
    <location>
        <begin position="609"/>
        <end position="677"/>
    </location>
</feature>